<dbReference type="InterPro" id="IPR013162">
    <property type="entry name" value="CD80_C2-set"/>
</dbReference>
<evidence type="ECO:0000256" key="5">
    <source>
        <dbReference type="ARBA" id="ARBA00023136"/>
    </source>
</evidence>
<feature type="chain" id="PRO_5034327060" description="receptor protein-tyrosine kinase" evidence="16">
    <location>
        <begin position="35"/>
        <end position="765"/>
    </location>
</feature>
<evidence type="ECO:0000256" key="16">
    <source>
        <dbReference type="SAM" id="SignalP"/>
    </source>
</evidence>
<evidence type="ECO:0000256" key="4">
    <source>
        <dbReference type="ARBA" id="ARBA00022989"/>
    </source>
</evidence>
<dbReference type="GO" id="GO:0004714">
    <property type="term" value="F:transmembrane receptor protein tyrosine kinase activity"/>
    <property type="evidence" value="ECO:0007669"/>
    <property type="project" value="UniProtKB-EC"/>
</dbReference>
<keyword evidence="11 14" id="KW-0547">Nucleotide-binding</keyword>
<evidence type="ECO:0000256" key="11">
    <source>
        <dbReference type="PIRSR" id="PIRSR000615-2"/>
    </source>
</evidence>
<name>A0A8B8A2Y1_ACAPL</name>
<protein>
    <recommendedName>
        <fullName evidence="2">receptor protein-tyrosine kinase</fullName>
        <ecNumber evidence="2">2.7.10.1</ecNumber>
    </recommendedName>
</protein>
<dbReference type="InterPro" id="IPR001245">
    <property type="entry name" value="Ser-Thr/Tyr_kinase_cat_dom"/>
</dbReference>
<dbReference type="PROSITE" id="PS50011">
    <property type="entry name" value="PROTEIN_KINASE_DOM"/>
    <property type="match status" value="1"/>
</dbReference>
<dbReference type="EC" id="2.7.10.1" evidence="2"/>
<evidence type="ECO:0000256" key="2">
    <source>
        <dbReference type="ARBA" id="ARBA00011902"/>
    </source>
</evidence>
<dbReference type="GO" id="GO:0007169">
    <property type="term" value="P:cell surface receptor protein tyrosine kinase signaling pathway"/>
    <property type="evidence" value="ECO:0007669"/>
    <property type="project" value="TreeGrafter"/>
</dbReference>
<dbReference type="GO" id="GO:0005524">
    <property type="term" value="F:ATP binding"/>
    <property type="evidence" value="ECO:0007669"/>
    <property type="project" value="UniProtKB-UniRule"/>
</dbReference>
<dbReference type="InterPro" id="IPR008266">
    <property type="entry name" value="Tyr_kinase_AS"/>
</dbReference>
<dbReference type="FunFam" id="1.10.510.10:FF:000743">
    <property type="entry name" value="Predicted protein"/>
    <property type="match status" value="1"/>
</dbReference>
<gene>
    <name evidence="20" type="primary">LOC110990569</name>
</gene>
<dbReference type="PANTHER" id="PTHR24416:SF613">
    <property type="entry name" value="RECEPTOR PROTEIN-TYROSINE KINASE"/>
    <property type="match status" value="1"/>
</dbReference>
<keyword evidence="11 14" id="KW-0067">ATP-binding</keyword>
<evidence type="ECO:0000256" key="12">
    <source>
        <dbReference type="PIRSR" id="PIRSR000615-3"/>
    </source>
</evidence>
<feature type="domain" description="Protein kinase" evidence="17">
    <location>
        <begin position="472"/>
        <end position="745"/>
    </location>
</feature>
<evidence type="ECO:0000313" key="19">
    <source>
        <dbReference type="Proteomes" id="UP000694845"/>
    </source>
</evidence>
<dbReference type="InterPro" id="IPR050122">
    <property type="entry name" value="RTK"/>
</dbReference>
<keyword evidence="19" id="KW-1185">Reference proteome</keyword>
<dbReference type="InterPro" id="IPR013783">
    <property type="entry name" value="Ig-like_fold"/>
</dbReference>
<reference evidence="20" key="1">
    <citation type="submission" date="2025-08" db="UniProtKB">
        <authorList>
            <consortium name="RefSeq"/>
        </authorList>
    </citation>
    <scope>IDENTIFICATION</scope>
</reference>
<evidence type="ECO:0000256" key="7">
    <source>
        <dbReference type="ARBA" id="ARBA00023170"/>
    </source>
</evidence>
<dbReference type="InterPro" id="IPR036179">
    <property type="entry name" value="Ig-like_dom_sf"/>
</dbReference>
<dbReference type="GO" id="GO:0043235">
    <property type="term" value="C:receptor complex"/>
    <property type="evidence" value="ECO:0007669"/>
    <property type="project" value="TreeGrafter"/>
</dbReference>
<dbReference type="Gene3D" id="3.30.200.20">
    <property type="entry name" value="Phosphorylase Kinase, domain 1"/>
    <property type="match status" value="1"/>
</dbReference>
<evidence type="ECO:0000259" key="17">
    <source>
        <dbReference type="PROSITE" id="PS50011"/>
    </source>
</evidence>
<dbReference type="PROSITE" id="PS00109">
    <property type="entry name" value="PROTEIN_KINASE_TYR"/>
    <property type="match status" value="1"/>
</dbReference>
<feature type="domain" description="Ig-like" evidence="18">
    <location>
        <begin position="138"/>
        <end position="242"/>
    </location>
</feature>
<feature type="domain" description="Ig-like" evidence="18">
    <location>
        <begin position="249"/>
        <end position="348"/>
    </location>
</feature>
<keyword evidence="12" id="KW-0460">Magnesium</keyword>
<evidence type="ECO:0000256" key="13">
    <source>
        <dbReference type="PIRSR" id="PIRSR000615-4"/>
    </source>
</evidence>
<dbReference type="InterPro" id="IPR011009">
    <property type="entry name" value="Kinase-like_dom_sf"/>
</dbReference>
<keyword evidence="5 15" id="KW-0472">Membrane</keyword>
<dbReference type="PRINTS" id="PR00109">
    <property type="entry name" value="TYRKINASE"/>
</dbReference>
<keyword evidence="8" id="KW-0325">Glycoprotein</keyword>
<dbReference type="RefSeq" id="XP_022111315.1">
    <property type="nucleotide sequence ID" value="XM_022255623.1"/>
</dbReference>
<dbReference type="InterPro" id="IPR007110">
    <property type="entry name" value="Ig-like_dom"/>
</dbReference>
<organism evidence="19 20">
    <name type="scientific">Acanthaster planci</name>
    <name type="common">Crown-of-thorns starfish</name>
    <dbReference type="NCBI Taxonomy" id="133434"/>
    <lineage>
        <taxon>Eukaryota</taxon>
        <taxon>Metazoa</taxon>
        <taxon>Echinodermata</taxon>
        <taxon>Eleutherozoa</taxon>
        <taxon>Asterozoa</taxon>
        <taxon>Asteroidea</taxon>
        <taxon>Valvatacea</taxon>
        <taxon>Valvatida</taxon>
        <taxon>Acanthasteridae</taxon>
        <taxon>Acanthaster</taxon>
    </lineage>
</organism>
<keyword evidence="12" id="KW-0479">Metal-binding</keyword>
<dbReference type="Gene3D" id="1.10.510.10">
    <property type="entry name" value="Transferase(Phosphotransferase) domain 1"/>
    <property type="match status" value="1"/>
</dbReference>
<feature type="binding site" evidence="11 14">
    <location>
        <position position="503"/>
    </location>
    <ligand>
        <name>ATP</name>
        <dbReference type="ChEBI" id="CHEBI:30616"/>
    </ligand>
</feature>
<feature type="site" description="Important for interaction with phosphotyrosine-binding proteins" evidence="13">
    <location>
        <position position="744"/>
    </location>
</feature>
<feature type="binding site" evidence="11">
    <location>
        <begin position="479"/>
        <end position="486"/>
    </location>
    <ligand>
        <name>ATP</name>
        <dbReference type="ChEBI" id="CHEBI:30616"/>
    </ligand>
</feature>
<feature type="binding site" evidence="11">
    <location>
        <begin position="551"/>
        <end position="557"/>
    </location>
    <ligand>
        <name>ATP</name>
        <dbReference type="ChEBI" id="CHEBI:30616"/>
    </ligand>
</feature>
<dbReference type="Proteomes" id="UP000694845">
    <property type="component" value="Unplaced"/>
</dbReference>
<evidence type="ECO:0000256" key="15">
    <source>
        <dbReference type="SAM" id="Phobius"/>
    </source>
</evidence>
<evidence type="ECO:0000256" key="14">
    <source>
        <dbReference type="PROSITE-ProRule" id="PRU10141"/>
    </source>
</evidence>
<dbReference type="Pfam" id="PF07714">
    <property type="entry name" value="PK_Tyr_Ser-Thr"/>
    <property type="match status" value="1"/>
</dbReference>
<dbReference type="PROSITE" id="PS00107">
    <property type="entry name" value="PROTEIN_KINASE_ATP"/>
    <property type="match status" value="1"/>
</dbReference>
<evidence type="ECO:0000313" key="20">
    <source>
        <dbReference type="RefSeq" id="XP_022111315.1"/>
    </source>
</evidence>
<evidence type="ECO:0000256" key="1">
    <source>
        <dbReference type="ARBA" id="ARBA00004167"/>
    </source>
</evidence>
<feature type="binding site" evidence="11">
    <location>
        <position position="608"/>
    </location>
    <ligand>
        <name>ATP</name>
        <dbReference type="ChEBI" id="CHEBI:30616"/>
    </ligand>
</feature>
<proteinExistence type="predicted"/>
<dbReference type="CDD" id="cd00192">
    <property type="entry name" value="PTKc"/>
    <property type="match status" value="1"/>
</dbReference>
<evidence type="ECO:0000259" key="18">
    <source>
        <dbReference type="PROSITE" id="PS50835"/>
    </source>
</evidence>
<dbReference type="AlphaFoldDB" id="A0A8B8A2Y1"/>
<keyword evidence="16" id="KW-0732">Signal</keyword>
<dbReference type="KEGG" id="aplc:110990569"/>
<evidence type="ECO:0000256" key="3">
    <source>
        <dbReference type="ARBA" id="ARBA00022692"/>
    </source>
</evidence>
<dbReference type="PROSITE" id="PS50835">
    <property type="entry name" value="IG_LIKE"/>
    <property type="match status" value="2"/>
</dbReference>
<dbReference type="GO" id="GO:0005886">
    <property type="term" value="C:plasma membrane"/>
    <property type="evidence" value="ECO:0007669"/>
    <property type="project" value="TreeGrafter"/>
</dbReference>
<keyword evidence="7" id="KW-0675">Receptor</keyword>
<comment type="catalytic activity">
    <reaction evidence="9">
        <text>L-tyrosyl-[protein] + ATP = O-phospho-L-tyrosyl-[protein] + ADP + H(+)</text>
        <dbReference type="Rhea" id="RHEA:10596"/>
        <dbReference type="Rhea" id="RHEA-COMP:10136"/>
        <dbReference type="Rhea" id="RHEA-COMP:20101"/>
        <dbReference type="ChEBI" id="CHEBI:15378"/>
        <dbReference type="ChEBI" id="CHEBI:30616"/>
        <dbReference type="ChEBI" id="CHEBI:46858"/>
        <dbReference type="ChEBI" id="CHEBI:61978"/>
        <dbReference type="ChEBI" id="CHEBI:456216"/>
        <dbReference type="EC" id="2.7.10.1"/>
    </reaction>
</comment>
<evidence type="ECO:0000256" key="9">
    <source>
        <dbReference type="ARBA" id="ARBA00051243"/>
    </source>
</evidence>
<dbReference type="SUPFAM" id="SSF56112">
    <property type="entry name" value="Protein kinase-like (PK-like)"/>
    <property type="match status" value="1"/>
</dbReference>
<comment type="subcellular location">
    <subcellularLocation>
        <location evidence="1">Membrane</location>
        <topology evidence="1">Single-pass membrane protein</topology>
    </subcellularLocation>
</comment>
<dbReference type="OMA" id="NEYENAC"/>
<evidence type="ECO:0000256" key="8">
    <source>
        <dbReference type="ARBA" id="ARBA00023180"/>
    </source>
</evidence>
<sequence length="765" mass="84654">MSFRIYLRLRDTCTSKSLWLIFLILTFQLSKGDGKSTVTVRLYPTEKYVASVGERVAFSCLVTGHLREGGPMVHVFWKYLGKTVKSCQFPPTLHRDGFSEYCNYTIVANGTAMQHRYVCTLLYLGTRTKTLLFEIAVPEATIDVRDLFTGSLFDRDSEPICSQLGSTRTFECTVRYAQPGIWDISWIIDGQPVVTGSVETGTGGLVNVSSRFRLPQSSAGFTENLTCQAAGADGQLLNRTVQLKDCLVPDTTVDVRDLLTGNLVDSRPICVQPGFARSFECTVRDAQPGIWGISWIIDGQPVVTGSVETGTRGLVNVSSIINLSGSPTELLGNLTCQGAGVDDRQLLSRTVKFNVCQDSEPASTLNMTILFVVVGVLSGILVTAVAALVLCEKRSRKNDEVRTSAQMTSNVDESVEMESVIGDSGPDGTSPEDEVTCQNTLAQQHAIPDEESKDSGLPSWAQGWGIPWSDFFVDERVLGSGNFGEVRSGAVRKDGEVTRAAIKMLKGYASACDRDDFMDELRMMACIGYHPNIVLLLGACQHHDVLHVALEYLPYGDLRSYLRTARSQSDSDEDALSSEQLVKFALDVAKGMEHLSKAGVIHRDLAARNILLGDRLIAKVSDFGLSRGEDIYVQTSRRRVPLRWLAIESLRNQLYTSQSDVWSFGILLWEIATFGGTPYPSISNDSLAETIKRGYRMPQPDNCHDHIYALMRECWEEEPDARPTFTELVHILSDMADSRIKHTYMAVIRNEYENACAIRPELDDN</sequence>
<feature type="binding site" evidence="12">
    <location>
        <position position="609"/>
    </location>
    <ligand>
        <name>Mg(2+)</name>
        <dbReference type="ChEBI" id="CHEBI:18420"/>
    </ligand>
</feature>
<keyword evidence="3 15" id="KW-0812">Transmembrane</keyword>
<dbReference type="InterPro" id="IPR000719">
    <property type="entry name" value="Prot_kinase_dom"/>
</dbReference>
<dbReference type="PANTHER" id="PTHR24416">
    <property type="entry name" value="TYROSINE-PROTEIN KINASE RECEPTOR"/>
    <property type="match status" value="1"/>
</dbReference>
<dbReference type="InterPro" id="IPR017441">
    <property type="entry name" value="Protein_kinase_ATP_BS"/>
</dbReference>
<feature type="transmembrane region" description="Helical" evidence="15">
    <location>
        <begin position="369"/>
        <end position="390"/>
    </location>
</feature>
<feature type="signal peptide" evidence="16">
    <location>
        <begin position="1"/>
        <end position="34"/>
    </location>
</feature>
<dbReference type="Gene3D" id="2.60.40.10">
    <property type="entry name" value="Immunoglobulins"/>
    <property type="match status" value="1"/>
</dbReference>
<dbReference type="OrthoDB" id="533232at2759"/>
<dbReference type="GO" id="GO:0046872">
    <property type="term" value="F:metal ion binding"/>
    <property type="evidence" value="ECO:0007669"/>
    <property type="project" value="UniProtKB-KW"/>
</dbReference>
<keyword evidence="6" id="KW-1015">Disulfide bond</keyword>
<accession>A0A8B8A2Y1</accession>
<evidence type="ECO:0000256" key="10">
    <source>
        <dbReference type="PIRSR" id="PIRSR000615-1"/>
    </source>
</evidence>
<feature type="active site" description="Proton acceptor" evidence="10">
    <location>
        <position position="604"/>
    </location>
</feature>
<keyword evidence="4 15" id="KW-1133">Transmembrane helix</keyword>
<dbReference type="GeneID" id="110990569"/>
<dbReference type="SUPFAM" id="SSF48726">
    <property type="entry name" value="Immunoglobulin"/>
    <property type="match status" value="2"/>
</dbReference>
<dbReference type="SMART" id="SM00219">
    <property type="entry name" value="TyrKc"/>
    <property type="match status" value="1"/>
</dbReference>
<dbReference type="InterPro" id="IPR020635">
    <property type="entry name" value="Tyr_kinase_cat_dom"/>
</dbReference>
<evidence type="ECO:0000256" key="6">
    <source>
        <dbReference type="ARBA" id="ARBA00023157"/>
    </source>
</evidence>
<dbReference type="Pfam" id="PF08205">
    <property type="entry name" value="C2-set_2"/>
    <property type="match status" value="1"/>
</dbReference>
<feature type="binding site" evidence="12">
    <location>
        <position position="622"/>
    </location>
    <ligand>
        <name>Mg(2+)</name>
        <dbReference type="ChEBI" id="CHEBI:18420"/>
    </ligand>
</feature>